<dbReference type="InterPro" id="IPR036890">
    <property type="entry name" value="HATPase_C_sf"/>
</dbReference>
<evidence type="ECO:0000256" key="3">
    <source>
        <dbReference type="ARBA" id="ARBA00022553"/>
    </source>
</evidence>
<keyword evidence="6" id="KW-0808">Transferase</keyword>
<dbReference type="PANTHER" id="PTHR43547:SF2">
    <property type="entry name" value="HYBRID SIGNAL TRANSDUCTION HISTIDINE KINASE C"/>
    <property type="match status" value="1"/>
</dbReference>
<dbReference type="RefSeq" id="WP_142933862.1">
    <property type="nucleotide sequence ID" value="NZ_ML660170.1"/>
</dbReference>
<keyword evidence="4" id="KW-1133">Transmembrane helix</keyword>
<sequence>MVFNRFATLLFFRVILLTVTLAGLSVALTSSGYYGITLLLTIVATALFYELYRYVTKTNVELSRFLDAARYEDFGQRFKATESQGLKAGAGFERLSDVFDEIMHGLKQTHQRQEEKLRHLQSLTEHVPVPLLSLYPDGRVELHNNAARRLFSGIVVNRIENLSIFGEEVVAAIESLEPGSRRLINFSFDEVERQLSVLATQVVTATGNEKLISLQDIQSELDDVELRTWQGLVRVLTHEIMNSITPVASLAKTATDLVDDATGKLDGSTSTTRIQEELKVELQQELGDVRRAVDTVARRSDGLMQFVKSYRSLTQMSTPRKQTLPVVSLLQRIKALFVNQWAEKGITLKIEVEPEDLQLSADPDLLEQLLINLLQNAEQSLMDSQSTAIESQSEPMVMVRGRLNRRGYVLLEVIDNGPGVPAEIAEEIFVPFFTTKRQGAGIGLALTRQIMIAHGGAVTLSQSEIGGAKFTLIF</sequence>
<dbReference type="InterPro" id="IPR005467">
    <property type="entry name" value="His_kinase_dom"/>
</dbReference>
<keyword evidence="3" id="KW-0597">Phosphoprotein</keyword>
<dbReference type="SMART" id="SM00387">
    <property type="entry name" value="HATPase_c"/>
    <property type="match status" value="1"/>
</dbReference>
<evidence type="ECO:0000313" key="6">
    <source>
        <dbReference type="EMBL" id="TQV84336.1"/>
    </source>
</evidence>
<comment type="catalytic activity">
    <reaction evidence="1">
        <text>ATP + protein L-histidine = ADP + protein N-phospho-L-histidine.</text>
        <dbReference type="EC" id="2.7.13.3"/>
    </reaction>
</comment>
<accession>A0A545U4F8</accession>
<evidence type="ECO:0000313" key="7">
    <source>
        <dbReference type="Proteomes" id="UP000315439"/>
    </source>
</evidence>
<keyword evidence="4" id="KW-0812">Transmembrane</keyword>
<evidence type="ECO:0000256" key="4">
    <source>
        <dbReference type="SAM" id="Phobius"/>
    </source>
</evidence>
<evidence type="ECO:0000256" key="2">
    <source>
        <dbReference type="ARBA" id="ARBA00012438"/>
    </source>
</evidence>
<proteinExistence type="predicted"/>
<feature type="domain" description="Histidine kinase" evidence="5">
    <location>
        <begin position="235"/>
        <end position="474"/>
    </location>
</feature>
<dbReference type="SUPFAM" id="SSF55874">
    <property type="entry name" value="ATPase domain of HSP90 chaperone/DNA topoisomerase II/histidine kinase"/>
    <property type="match status" value="1"/>
</dbReference>
<dbReference type="InterPro" id="IPR003594">
    <property type="entry name" value="HATPase_dom"/>
</dbReference>
<dbReference type="Pfam" id="PF02518">
    <property type="entry name" value="HATPase_c"/>
    <property type="match status" value="1"/>
</dbReference>
<organism evidence="6 7">
    <name type="scientific">Aliikangiella coralliicola</name>
    <dbReference type="NCBI Taxonomy" id="2592383"/>
    <lineage>
        <taxon>Bacteria</taxon>
        <taxon>Pseudomonadati</taxon>
        <taxon>Pseudomonadota</taxon>
        <taxon>Gammaproteobacteria</taxon>
        <taxon>Oceanospirillales</taxon>
        <taxon>Pleioneaceae</taxon>
        <taxon>Aliikangiella</taxon>
    </lineage>
</organism>
<dbReference type="EMBL" id="VIKS01000014">
    <property type="protein sequence ID" value="TQV84336.1"/>
    <property type="molecule type" value="Genomic_DNA"/>
</dbReference>
<dbReference type="Proteomes" id="UP000315439">
    <property type="component" value="Unassembled WGS sequence"/>
</dbReference>
<dbReference type="GO" id="GO:0000155">
    <property type="term" value="F:phosphorelay sensor kinase activity"/>
    <property type="evidence" value="ECO:0007669"/>
    <property type="project" value="TreeGrafter"/>
</dbReference>
<dbReference type="AlphaFoldDB" id="A0A545U4F8"/>
<reference evidence="6 7" key="1">
    <citation type="submission" date="2019-07" db="EMBL/GenBank/DDBJ databases">
        <title>Draft genome for Aliikangiella sp. M105.</title>
        <authorList>
            <person name="Wang G."/>
        </authorList>
    </citation>
    <scope>NUCLEOTIDE SEQUENCE [LARGE SCALE GENOMIC DNA]</scope>
    <source>
        <strain evidence="6 7">M105</strain>
    </source>
</reference>
<dbReference type="EC" id="2.7.13.3" evidence="2"/>
<dbReference type="PROSITE" id="PS50109">
    <property type="entry name" value="HIS_KIN"/>
    <property type="match status" value="1"/>
</dbReference>
<keyword evidence="7" id="KW-1185">Reference proteome</keyword>
<comment type="caution">
    <text evidence="6">The sequence shown here is derived from an EMBL/GenBank/DDBJ whole genome shotgun (WGS) entry which is preliminary data.</text>
</comment>
<dbReference type="PRINTS" id="PR00344">
    <property type="entry name" value="BCTRLSENSOR"/>
</dbReference>
<evidence type="ECO:0000259" key="5">
    <source>
        <dbReference type="PROSITE" id="PS50109"/>
    </source>
</evidence>
<dbReference type="Gene3D" id="3.30.565.10">
    <property type="entry name" value="Histidine kinase-like ATPase, C-terminal domain"/>
    <property type="match status" value="1"/>
</dbReference>
<keyword evidence="6" id="KW-0418">Kinase</keyword>
<dbReference type="OrthoDB" id="1931120at2"/>
<feature type="transmembrane region" description="Helical" evidence="4">
    <location>
        <begin position="32"/>
        <end position="52"/>
    </location>
</feature>
<gene>
    <name evidence="6" type="ORF">FLL46_22180</name>
</gene>
<name>A0A545U4F8_9GAMM</name>
<protein>
    <recommendedName>
        <fullName evidence="2">histidine kinase</fullName>
        <ecNumber evidence="2">2.7.13.3</ecNumber>
    </recommendedName>
</protein>
<keyword evidence="4" id="KW-0472">Membrane</keyword>
<dbReference type="InterPro" id="IPR004358">
    <property type="entry name" value="Sig_transdc_His_kin-like_C"/>
</dbReference>
<evidence type="ECO:0000256" key="1">
    <source>
        <dbReference type="ARBA" id="ARBA00000085"/>
    </source>
</evidence>
<dbReference type="PANTHER" id="PTHR43547">
    <property type="entry name" value="TWO-COMPONENT HISTIDINE KINASE"/>
    <property type="match status" value="1"/>
</dbReference>